<dbReference type="EMBL" id="JAEPRD010000052">
    <property type="protein sequence ID" value="KAG2203373.1"/>
    <property type="molecule type" value="Genomic_DNA"/>
</dbReference>
<gene>
    <name evidence="7" type="ORF">INT47_010071</name>
</gene>
<dbReference type="GO" id="GO:0020037">
    <property type="term" value="F:heme binding"/>
    <property type="evidence" value="ECO:0007669"/>
    <property type="project" value="InterPro"/>
</dbReference>
<name>A0A8H7R346_9FUNG</name>
<comment type="similarity">
    <text evidence="1 6">Belongs to the cytochrome P450 family.</text>
</comment>
<dbReference type="PROSITE" id="PS00086">
    <property type="entry name" value="CYTOCHROME_P450"/>
    <property type="match status" value="1"/>
</dbReference>
<protein>
    <recommendedName>
        <fullName evidence="9">Cytochrome P450</fullName>
    </recommendedName>
</protein>
<keyword evidence="6" id="KW-0503">Monooxygenase</keyword>
<dbReference type="OrthoDB" id="1470350at2759"/>
<dbReference type="PRINTS" id="PR00385">
    <property type="entry name" value="P450"/>
</dbReference>
<dbReference type="Pfam" id="PF00067">
    <property type="entry name" value="p450"/>
    <property type="match status" value="1"/>
</dbReference>
<dbReference type="InterPro" id="IPR001128">
    <property type="entry name" value="Cyt_P450"/>
</dbReference>
<dbReference type="PRINTS" id="PR00463">
    <property type="entry name" value="EP450I"/>
</dbReference>
<evidence type="ECO:0000256" key="4">
    <source>
        <dbReference type="ARBA" id="ARBA00023004"/>
    </source>
</evidence>
<dbReference type="GO" id="GO:0004497">
    <property type="term" value="F:monooxygenase activity"/>
    <property type="evidence" value="ECO:0007669"/>
    <property type="project" value="UniProtKB-KW"/>
</dbReference>
<dbReference type="Proteomes" id="UP000603453">
    <property type="component" value="Unassembled WGS sequence"/>
</dbReference>
<dbReference type="Gene3D" id="1.10.630.10">
    <property type="entry name" value="Cytochrome P450"/>
    <property type="match status" value="1"/>
</dbReference>
<evidence type="ECO:0000256" key="2">
    <source>
        <dbReference type="ARBA" id="ARBA00022723"/>
    </source>
</evidence>
<dbReference type="InterPro" id="IPR036396">
    <property type="entry name" value="Cyt_P450_sf"/>
</dbReference>
<evidence type="ECO:0000313" key="7">
    <source>
        <dbReference type="EMBL" id="KAG2203373.1"/>
    </source>
</evidence>
<keyword evidence="8" id="KW-1185">Reference proteome</keyword>
<feature type="binding site" description="axial binding residue" evidence="5">
    <location>
        <position position="458"/>
    </location>
    <ligand>
        <name>heme</name>
        <dbReference type="ChEBI" id="CHEBI:30413"/>
    </ligand>
    <ligandPart>
        <name>Fe</name>
        <dbReference type="ChEBI" id="CHEBI:18248"/>
    </ligandPart>
</feature>
<organism evidence="7 8">
    <name type="scientific">Mucor saturninus</name>
    <dbReference type="NCBI Taxonomy" id="64648"/>
    <lineage>
        <taxon>Eukaryota</taxon>
        <taxon>Fungi</taxon>
        <taxon>Fungi incertae sedis</taxon>
        <taxon>Mucoromycota</taxon>
        <taxon>Mucoromycotina</taxon>
        <taxon>Mucoromycetes</taxon>
        <taxon>Mucorales</taxon>
        <taxon>Mucorineae</taxon>
        <taxon>Mucoraceae</taxon>
        <taxon>Mucor</taxon>
    </lineage>
</organism>
<dbReference type="SUPFAM" id="SSF48264">
    <property type="entry name" value="Cytochrome P450"/>
    <property type="match status" value="1"/>
</dbReference>
<reference evidence="7" key="1">
    <citation type="submission" date="2020-12" db="EMBL/GenBank/DDBJ databases">
        <title>Metabolic potential, ecology and presence of endohyphal bacteria is reflected in genomic diversity of Mucoromycotina.</title>
        <authorList>
            <person name="Muszewska A."/>
            <person name="Okrasinska A."/>
            <person name="Steczkiewicz K."/>
            <person name="Drgas O."/>
            <person name="Orlowska M."/>
            <person name="Perlinska-Lenart U."/>
            <person name="Aleksandrzak-Piekarczyk T."/>
            <person name="Szatraj K."/>
            <person name="Zielenkiewicz U."/>
            <person name="Pilsyk S."/>
            <person name="Malc E."/>
            <person name="Mieczkowski P."/>
            <person name="Kruszewska J.S."/>
            <person name="Biernat P."/>
            <person name="Pawlowska J."/>
        </authorList>
    </citation>
    <scope>NUCLEOTIDE SEQUENCE</scope>
    <source>
        <strain evidence="7">WA0000017839</strain>
    </source>
</reference>
<evidence type="ECO:0000313" key="8">
    <source>
        <dbReference type="Proteomes" id="UP000603453"/>
    </source>
</evidence>
<dbReference type="GO" id="GO:0005506">
    <property type="term" value="F:iron ion binding"/>
    <property type="evidence" value="ECO:0007669"/>
    <property type="project" value="InterPro"/>
</dbReference>
<dbReference type="GO" id="GO:0006629">
    <property type="term" value="P:lipid metabolic process"/>
    <property type="evidence" value="ECO:0007669"/>
    <property type="project" value="UniProtKB-ARBA"/>
</dbReference>
<evidence type="ECO:0008006" key="9">
    <source>
        <dbReference type="Google" id="ProtNLM"/>
    </source>
</evidence>
<dbReference type="AlphaFoldDB" id="A0A8H7R346"/>
<dbReference type="InterPro" id="IPR017972">
    <property type="entry name" value="Cyt_P450_CS"/>
</dbReference>
<comment type="caution">
    <text evidence="7">The sequence shown here is derived from an EMBL/GenBank/DDBJ whole genome shotgun (WGS) entry which is preliminary data.</text>
</comment>
<proteinExistence type="inferred from homology"/>
<accession>A0A8H7R346</accession>
<dbReference type="GO" id="GO:0016705">
    <property type="term" value="F:oxidoreductase activity, acting on paired donors, with incorporation or reduction of molecular oxygen"/>
    <property type="evidence" value="ECO:0007669"/>
    <property type="project" value="InterPro"/>
</dbReference>
<keyword evidence="4 5" id="KW-0408">Iron</keyword>
<evidence type="ECO:0000256" key="3">
    <source>
        <dbReference type="ARBA" id="ARBA00023002"/>
    </source>
</evidence>
<keyword evidence="5 6" id="KW-0349">Heme</keyword>
<evidence type="ECO:0000256" key="5">
    <source>
        <dbReference type="PIRSR" id="PIRSR602401-1"/>
    </source>
</evidence>
<evidence type="ECO:0000256" key="1">
    <source>
        <dbReference type="ARBA" id="ARBA00010617"/>
    </source>
</evidence>
<keyword evidence="2 5" id="KW-0479">Metal-binding</keyword>
<evidence type="ECO:0000256" key="6">
    <source>
        <dbReference type="RuleBase" id="RU000461"/>
    </source>
</evidence>
<sequence>MTTPHFGTIAALSTIAVITGLFIRYPDCALFDQHRKDIPHIKGDPLIGNLMAVSKNKNRYFEYVLEVYEALDTMTFRSSSLGIPSGISTVDPKNIDHVCRANFQNYVKSENFRHIFHDVLGEGIFNTDGESWRLQRKTSSQIFHVKNFQTAFTSIFVSHVQTLSNEILENAVNHHQAVDFHDLMLRFTMDTFVEIAFGVKLNSLLEDQDFAGSFDAIQQDHYRRIIFPLHGLIRNLQDTFTSQKTIKQHIQTLDDFIYGIIKERRLKHEKSPEMDTETYKTDLLLRFMKAKSPSGEPYSDKELRDTMLNLVIAGRDTSAQTIAWFCYSVMNHPQVQEKLLEEIEQFITDDIEQDTVALYEAIQKMKYAHAVLYEVLRLYPSVPSNRRQALNDDLLPDGTHVKKGDEVIFQPFCQGRHEKVWGPDAKQFKPERWINSEGNLVRAESGKYIVFHMGPRICLGQNMATLEVLLTMSMLLKKYKLTRVPGHRVEFLNQVTLSMKDGLQVNVERRNPVLQTI</sequence>
<comment type="cofactor">
    <cofactor evidence="5">
        <name>heme</name>
        <dbReference type="ChEBI" id="CHEBI:30413"/>
    </cofactor>
</comment>
<dbReference type="InterPro" id="IPR002401">
    <property type="entry name" value="Cyt_P450_E_grp-I"/>
</dbReference>
<dbReference type="PANTHER" id="PTHR24296">
    <property type="entry name" value="CYTOCHROME P450"/>
    <property type="match status" value="1"/>
</dbReference>
<keyword evidence="3 6" id="KW-0560">Oxidoreductase</keyword>